<name>A0AAD9CX99_PAPLA</name>
<organism evidence="8 9">
    <name type="scientific">Papiliotrema laurentii</name>
    <name type="common">Cryptococcus laurentii</name>
    <dbReference type="NCBI Taxonomy" id="5418"/>
    <lineage>
        <taxon>Eukaryota</taxon>
        <taxon>Fungi</taxon>
        <taxon>Dikarya</taxon>
        <taxon>Basidiomycota</taxon>
        <taxon>Agaricomycotina</taxon>
        <taxon>Tremellomycetes</taxon>
        <taxon>Tremellales</taxon>
        <taxon>Rhynchogastremaceae</taxon>
        <taxon>Papiliotrema</taxon>
    </lineage>
</organism>
<evidence type="ECO:0000259" key="7">
    <source>
        <dbReference type="Pfam" id="PF01266"/>
    </source>
</evidence>
<sequence>MARDTTTVVVVGGGGTMGSSTALHLLRQGYNPSNITVLDTYPIPSSQSAGNDLNKIMGVRLRNKVDLQLSLEARDMWRNDPLFKQWFHNTGRLDCAGQPDSLRDLRKSYQDLLDSDSDLKHTTEWLDDEDAILRKAPLLSREQIKGWKAIWSADGGWLAAAKAINSIGEYLKERGVNFGFGGAGSFKRPLLSADGRTCIGVETVDGTKYHADKVVLAAGAWTSVLVDLDDQCVSKAWVYAHMQLSPEEAKEFKNAPVVYNGDVGFFFEPNEHGVIKYCDEFPGFTRFKQHQPYGASSSKRISVPRSHAKHPTDTYPDASEVSIRRAIGTFLPRFKDRPIFNRTMCWCTDTADAALLVCEHPKWKNLILATGDSGHSFKLLPNIGLHIVELLEGTLSKELQHAWRWRPGGDALKSRRASHAKDLADMPGWRHGEPGDEAVVDSIAGLSLKAHL</sequence>
<accession>A0AAD9CX99</accession>
<dbReference type="PANTHER" id="PTHR10961:SF26">
    <property type="entry name" value="L-SACCHAROPINE OXIDASE"/>
    <property type="match status" value="1"/>
</dbReference>
<dbReference type="GO" id="GO:0008115">
    <property type="term" value="F:sarcosine oxidase activity"/>
    <property type="evidence" value="ECO:0007669"/>
    <property type="project" value="TreeGrafter"/>
</dbReference>
<comment type="caution">
    <text evidence="8">The sequence shown here is derived from an EMBL/GenBank/DDBJ whole genome shotgun (WGS) entry which is preliminary data.</text>
</comment>
<dbReference type="Gene3D" id="3.30.9.10">
    <property type="entry name" value="D-Amino Acid Oxidase, subunit A, domain 2"/>
    <property type="match status" value="1"/>
</dbReference>
<dbReference type="EMBL" id="JAODAN010000009">
    <property type="protein sequence ID" value="KAK1922343.1"/>
    <property type="molecule type" value="Genomic_DNA"/>
</dbReference>
<evidence type="ECO:0000256" key="1">
    <source>
        <dbReference type="ARBA" id="ARBA00001974"/>
    </source>
</evidence>
<gene>
    <name evidence="8" type="ORF">DB88DRAFT_497928</name>
</gene>
<dbReference type="SUPFAM" id="SSF51905">
    <property type="entry name" value="FAD/NAD(P)-binding domain"/>
    <property type="match status" value="1"/>
</dbReference>
<protein>
    <submittedName>
        <fullName evidence="8">Fructosyl peptide oxidase</fullName>
    </submittedName>
</protein>
<keyword evidence="5" id="KW-0560">Oxidoreductase</keyword>
<reference evidence="8" key="1">
    <citation type="submission" date="2023-02" db="EMBL/GenBank/DDBJ databases">
        <title>Identification and recombinant expression of a fungal hydrolase from Papiliotrema laurentii that hydrolyzes apple cutin and clears colloidal polyester polyurethane.</title>
        <authorList>
            <consortium name="DOE Joint Genome Institute"/>
            <person name="Roman V.A."/>
            <person name="Bojanowski C."/>
            <person name="Crable B.R."/>
            <person name="Wagner D.N."/>
            <person name="Hung C.S."/>
            <person name="Nadeau L.J."/>
            <person name="Schratz L."/>
            <person name="Haridas S."/>
            <person name="Pangilinan J."/>
            <person name="Lipzen A."/>
            <person name="Na H."/>
            <person name="Yan M."/>
            <person name="Ng V."/>
            <person name="Grigoriev I.V."/>
            <person name="Spatafora J.W."/>
            <person name="Barlow D."/>
            <person name="Biffinger J."/>
            <person name="Kelley-Loughnane N."/>
            <person name="Varaljay V.A."/>
            <person name="Crookes-Goodson W.J."/>
        </authorList>
    </citation>
    <scope>NUCLEOTIDE SEQUENCE</scope>
    <source>
        <strain evidence="8">5307AH</strain>
    </source>
</reference>
<evidence type="ECO:0000256" key="2">
    <source>
        <dbReference type="ARBA" id="ARBA00010989"/>
    </source>
</evidence>
<keyword evidence="9" id="KW-1185">Reference proteome</keyword>
<keyword evidence="3" id="KW-0285">Flavoprotein</keyword>
<dbReference type="Proteomes" id="UP001182556">
    <property type="component" value="Unassembled WGS sequence"/>
</dbReference>
<feature type="region of interest" description="Disordered" evidence="6">
    <location>
        <begin position="296"/>
        <end position="316"/>
    </location>
</feature>
<comment type="cofactor">
    <cofactor evidence="1">
        <name>FAD</name>
        <dbReference type="ChEBI" id="CHEBI:57692"/>
    </cofactor>
</comment>
<dbReference type="PANTHER" id="PTHR10961">
    <property type="entry name" value="PEROXISOMAL SARCOSINE OXIDASE"/>
    <property type="match status" value="1"/>
</dbReference>
<dbReference type="GO" id="GO:0051698">
    <property type="term" value="F:saccharopine oxidase activity"/>
    <property type="evidence" value="ECO:0007669"/>
    <property type="project" value="TreeGrafter"/>
</dbReference>
<dbReference type="Pfam" id="PF01266">
    <property type="entry name" value="DAO"/>
    <property type="match status" value="1"/>
</dbReference>
<evidence type="ECO:0000313" key="8">
    <source>
        <dbReference type="EMBL" id="KAK1922343.1"/>
    </source>
</evidence>
<feature type="domain" description="FAD dependent oxidoreductase" evidence="7">
    <location>
        <begin position="8"/>
        <end position="390"/>
    </location>
</feature>
<evidence type="ECO:0000256" key="5">
    <source>
        <dbReference type="ARBA" id="ARBA00023002"/>
    </source>
</evidence>
<dbReference type="InterPro" id="IPR036188">
    <property type="entry name" value="FAD/NAD-bd_sf"/>
</dbReference>
<dbReference type="GO" id="GO:0050660">
    <property type="term" value="F:flavin adenine dinucleotide binding"/>
    <property type="evidence" value="ECO:0007669"/>
    <property type="project" value="InterPro"/>
</dbReference>
<dbReference type="AlphaFoldDB" id="A0AAD9CX99"/>
<evidence type="ECO:0000256" key="6">
    <source>
        <dbReference type="SAM" id="MobiDB-lite"/>
    </source>
</evidence>
<comment type="similarity">
    <text evidence="2">Belongs to the MSOX/MTOX family.</text>
</comment>
<proteinExistence type="inferred from homology"/>
<dbReference type="InterPro" id="IPR045170">
    <property type="entry name" value="MTOX"/>
</dbReference>
<evidence type="ECO:0000256" key="4">
    <source>
        <dbReference type="ARBA" id="ARBA00022827"/>
    </source>
</evidence>
<keyword evidence="4" id="KW-0274">FAD</keyword>
<evidence type="ECO:0000256" key="3">
    <source>
        <dbReference type="ARBA" id="ARBA00022630"/>
    </source>
</evidence>
<evidence type="ECO:0000313" key="9">
    <source>
        <dbReference type="Proteomes" id="UP001182556"/>
    </source>
</evidence>
<dbReference type="InterPro" id="IPR006076">
    <property type="entry name" value="FAD-dep_OxRdtase"/>
</dbReference>
<dbReference type="Gene3D" id="3.50.50.60">
    <property type="entry name" value="FAD/NAD(P)-binding domain"/>
    <property type="match status" value="1"/>
</dbReference>